<reference evidence="2" key="1">
    <citation type="submission" date="2021-01" db="EMBL/GenBank/DDBJ databases">
        <title>Genomic Encyclopedia of Type Strains, Phase IV (KMG-IV): sequencing the most valuable type-strain genomes for metagenomic binning, comparative biology and taxonomic classification.</title>
        <authorList>
            <person name="Goeker M."/>
        </authorList>
    </citation>
    <scope>NUCLEOTIDE SEQUENCE</scope>
    <source>
        <strain evidence="2">DSM 25523</strain>
    </source>
</reference>
<dbReference type="RefSeq" id="WP_204516887.1">
    <property type="nucleotide sequence ID" value="NZ_BAABIN010000015.1"/>
</dbReference>
<dbReference type="Pfam" id="PF00359">
    <property type="entry name" value="PTS_EIIA_2"/>
    <property type="match status" value="1"/>
</dbReference>
<dbReference type="PANTHER" id="PTHR47738:SF3">
    <property type="entry name" value="PHOSPHOTRANSFERASE SYSTEM MANNITOL_FRUCTOSE-SPECIFIC IIA DOMAIN CONTAINING PROTEIN"/>
    <property type="match status" value="1"/>
</dbReference>
<dbReference type="InterPro" id="IPR016152">
    <property type="entry name" value="PTrfase/Anion_transptr"/>
</dbReference>
<keyword evidence="3" id="KW-1185">Reference proteome</keyword>
<evidence type="ECO:0000259" key="1">
    <source>
        <dbReference type="PROSITE" id="PS51094"/>
    </source>
</evidence>
<gene>
    <name evidence="2" type="ORF">JOD01_000749</name>
</gene>
<feature type="domain" description="PTS EIIA type-2" evidence="1">
    <location>
        <begin position="11"/>
        <end position="158"/>
    </location>
</feature>
<name>A0A938XWE1_9BACL</name>
<accession>A0A938XWE1</accession>
<dbReference type="InterPro" id="IPR002178">
    <property type="entry name" value="PTS_EIIA_type-2_dom"/>
</dbReference>
<dbReference type="SUPFAM" id="SSF55804">
    <property type="entry name" value="Phoshotransferase/anion transport protein"/>
    <property type="match status" value="1"/>
</dbReference>
<proteinExistence type="predicted"/>
<dbReference type="PANTHER" id="PTHR47738">
    <property type="entry name" value="PTS SYSTEM FRUCTOSE-LIKE EIIA COMPONENT-RELATED"/>
    <property type="match status" value="1"/>
</dbReference>
<dbReference type="EMBL" id="JAFBEB010000002">
    <property type="protein sequence ID" value="MBM7589151.1"/>
    <property type="molecule type" value="Genomic_DNA"/>
</dbReference>
<dbReference type="Gene3D" id="3.40.930.10">
    <property type="entry name" value="Mannitol-specific EII, Chain A"/>
    <property type="match status" value="1"/>
</dbReference>
<evidence type="ECO:0000313" key="2">
    <source>
        <dbReference type="EMBL" id="MBM7589151.1"/>
    </source>
</evidence>
<dbReference type="PROSITE" id="PS51094">
    <property type="entry name" value="PTS_EIIA_TYPE_2"/>
    <property type="match status" value="1"/>
</dbReference>
<organism evidence="2 3">
    <name type="scientific">Brevibacillus fulvus</name>
    <dbReference type="NCBI Taxonomy" id="1125967"/>
    <lineage>
        <taxon>Bacteria</taxon>
        <taxon>Bacillati</taxon>
        <taxon>Bacillota</taxon>
        <taxon>Bacilli</taxon>
        <taxon>Bacillales</taxon>
        <taxon>Paenibacillaceae</taxon>
        <taxon>Brevibacillus</taxon>
    </lineage>
</organism>
<evidence type="ECO:0000313" key="3">
    <source>
        <dbReference type="Proteomes" id="UP000717624"/>
    </source>
</evidence>
<dbReference type="AlphaFoldDB" id="A0A938XWE1"/>
<dbReference type="InterPro" id="IPR051541">
    <property type="entry name" value="PTS_SugarTrans_NitroReg"/>
</dbReference>
<sequence length="165" mass="19376">MSVREKELFPRLFTPELTFLNFVCKNSTDFFEKITDILLEKGYVKESFRQAIQERERCYPTGLRTAPYHVAIPHTDPETIRKPFIAVIRPQTALQFYEMGTNEETVEARLLFLLGLNRSEAQVPLLQIMMEMFADQQMMERLLQETSEQRLLNVLHQYVVGRSLS</sequence>
<comment type="caution">
    <text evidence="2">The sequence shown here is derived from an EMBL/GenBank/DDBJ whole genome shotgun (WGS) entry which is preliminary data.</text>
</comment>
<protein>
    <submittedName>
        <fullName evidence="2">PTS system galactitol-specific IIA component</fullName>
    </submittedName>
</protein>
<dbReference type="CDD" id="cd00211">
    <property type="entry name" value="PTS_IIA_fru"/>
    <property type="match status" value="1"/>
</dbReference>
<dbReference type="Proteomes" id="UP000717624">
    <property type="component" value="Unassembled WGS sequence"/>
</dbReference>